<proteinExistence type="predicted"/>
<name>A0AAE0XQM0_9GAST</name>
<reference evidence="2" key="1">
    <citation type="journal article" date="2023" name="G3 (Bethesda)">
        <title>A reference genome for the long-term kleptoplast-retaining sea slug Elysia crispata morphotype clarki.</title>
        <authorList>
            <person name="Eastman K.E."/>
            <person name="Pendleton A.L."/>
            <person name="Shaikh M.A."/>
            <person name="Suttiyut T."/>
            <person name="Ogas R."/>
            <person name="Tomko P."/>
            <person name="Gavelis G."/>
            <person name="Widhalm J.R."/>
            <person name="Wisecaver J.H."/>
        </authorList>
    </citation>
    <scope>NUCLEOTIDE SEQUENCE</scope>
    <source>
        <strain evidence="2">ECLA1</strain>
    </source>
</reference>
<comment type="caution">
    <text evidence="2">The sequence shown here is derived from an EMBL/GenBank/DDBJ whole genome shotgun (WGS) entry which is preliminary data.</text>
</comment>
<feature type="region of interest" description="Disordered" evidence="1">
    <location>
        <begin position="1"/>
        <end position="31"/>
    </location>
</feature>
<organism evidence="2 3">
    <name type="scientific">Elysia crispata</name>
    <name type="common">lettuce slug</name>
    <dbReference type="NCBI Taxonomy" id="231223"/>
    <lineage>
        <taxon>Eukaryota</taxon>
        <taxon>Metazoa</taxon>
        <taxon>Spiralia</taxon>
        <taxon>Lophotrochozoa</taxon>
        <taxon>Mollusca</taxon>
        <taxon>Gastropoda</taxon>
        <taxon>Heterobranchia</taxon>
        <taxon>Euthyneura</taxon>
        <taxon>Panpulmonata</taxon>
        <taxon>Sacoglossa</taxon>
        <taxon>Placobranchoidea</taxon>
        <taxon>Plakobranchidae</taxon>
        <taxon>Elysia</taxon>
    </lineage>
</organism>
<dbReference type="Proteomes" id="UP001283361">
    <property type="component" value="Unassembled WGS sequence"/>
</dbReference>
<dbReference type="EMBL" id="JAWDGP010007852">
    <property type="protein sequence ID" value="KAK3702763.1"/>
    <property type="molecule type" value="Genomic_DNA"/>
</dbReference>
<accession>A0AAE0XQM0</accession>
<evidence type="ECO:0000313" key="3">
    <source>
        <dbReference type="Proteomes" id="UP001283361"/>
    </source>
</evidence>
<keyword evidence="3" id="KW-1185">Reference proteome</keyword>
<evidence type="ECO:0000313" key="2">
    <source>
        <dbReference type="EMBL" id="KAK3702763.1"/>
    </source>
</evidence>
<evidence type="ECO:0000256" key="1">
    <source>
        <dbReference type="SAM" id="MobiDB-lite"/>
    </source>
</evidence>
<dbReference type="AlphaFoldDB" id="A0AAE0XQM0"/>
<sequence length="91" mass="10238">MAGRIYGDSPRSWERPRSQCRPTHGGPRLTDVGHTVQMRRRISQPDLSGGCEVKALPKLCMNNVQMTAGWLHKQGTVMRQEVNIICAPRLL</sequence>
<gene>
    <name evidence="2" type="ORF">RRG08_042747</name>
</gene>
<protein>
    <submittedName>
        <fullName evidence="2">Uncharacterized protein</fullName>
    </submittedName>
</protein>